<name>A0ABU9JZ91_9BACI</name>
<keyword evidence="1" id="KW-0472">Membrane</keyword>
<proteinExistence type="predicted"/>
<evidence type="ECO:0000256" key="1">
    <source>
        <dbReference type="SAM" id="Phobius"/>
    </source>
</evidence>
<dbReference type="RefSeq" id="WP_342014901.1">
    <property type="nucleotide sequence ID" value="NZ_CP155465.1"/>
</dbReference>
<protein>
    <submittedName>
        <fullName evidence="2">Uncharacterized protein</fullName>
    </submittedName>
</protein>
<keyword evidence="1" id="KW-0812">Transmembrane</keyword>
<feature type="transmembrane region" description="Helical" evidence="1">
    <location>
        <begin position="34"/>
        <end position="52"/>
    </location>
</feature>
<sequence length="94" mass="10849">MASLSNPFEGLANVFKSIWALFLGIAFWNSGEMIMASLMFLFSILLIYYLFIVLDTSLVKRIKIFSKAKPNPFLINLETLFFFIVLMTYITFNS</sequence>
<organism evidence="2 3">
    <name type="scientific">Caldifermentibacillus hisashii</name>
    <dbReference type="NCBI Taxonomy" id="996558"/>
    <lineage>
        <taxon>Bacteria</taxon>
        <taxon>Bacillati</taxon>
        <taxon>Bacillota</taxon>
        <taxon>Bacilli</taxon>
        <taxon>Bacillales</taxon>
        <taxon>Bacillaceae</taxon>
        <taxon>Caldifermentibacillus</taxon>
    </lineage>
</organism>
<feature type="transmembrane region" description="Helical" evidence="1">
    <location>
        <begin position="12"/>
        <end position="28"/>
    </location>
</feature>
<comment type="caution">
    <text evidence="2">The sequence shown here is derived from an EMBL/GenBank/DDBJ whole genome shotgun (WGS) entry which is preliminary data.</text>
</comment>
<gene>
    <name evidence="2" type="ORF">NST17_13375</name>
</gene>
<reference evidence="2 3" key="1">
    <citation type="submission" date="2024-03" db="EMBL/GenBank/DDBJ databases">
        <title>Bacilli Hybrid Assemblies.</title>
        <authorList>
            <person name="Kovac J."/>
        </authorList>
    </citation>
    <scope>NUCLEOTIDE SEQUENCE [LARGE SCALE GENOMIC DNA]</scope>
    <source>
        <strain evidence="2 3">FSL M8-0022</strain>
    </source>
</reference>
<accession>A0ABU9JZ91</accession>
<evidence type="ECO:0000313" key="3">
    <source>
        <dbReference type="Proteomes" id="UP001459714"/>
    </source>
</evidence>
<dbReference type="Proteomes" id="UP001459714">
    <property type="component" value="Unassembled WGS sequence"/>
</dbReference>
<keyword evidence="3" id="KW-1185">Reference proteome</keyword>
<evidence type="ECO:0000313" key="2">
    <source>
        <dbReference type="EMBL" id="MEL3958179.1"/>
    </source>
</evidence>
<dbReference type="EMBL" id="JBBYAK010000001">
    <property type="protein sequence ID" value="MEL3958179.1"/>
    <property type="molecule type" value="Genomic_DNA"/>
</dbReference>
<keyword evidence="1" id="KW-1133">Transmembrane helix</keyword>
<feature type="transmembrane region" description="Helical" evidence="1">
    <location>
        <begin position="73"/>
        <end position="92"/>
    </location>
</feature>